<evidence type="ECO:0000313" key="9">
    <source>
        <dbReference type="EMBL" id="RJT89365.1"/>
    </source>
</evidence>
<proteinExistence type="predicted"/>
<feature type="domain" description="Histidine kinase" evidence="8">
    <location>
        <begin position="75"/>
        <end position="225"/>
    </location>
</feature>
<name>A0A3A5MK04_9MICO</name>
<accession>A0A3A5MK04</accession>
<keyword evidence="6" id="KW-0067">ATP-binding</keyword>
<feature type="compositionally biased region" description="Basic and acidic residues" evidence="7">
    <location>
        <begin position="112"/>
        <end position="126"/>
    </location>
</feature>
<evidence type="ECO:0000256" key="3">
    <source>
        <dbReference type="ARBA" id="ARBA00022679"/>
    </source>
</evidence>
<dbReference type="Proteomes" id="UP000272015">
    <property type="component" value="Unassembled WGS sequence"/>
</dbReference>
<evidence type="ECO:0000256" key="4">
    <source>
        <dbReference type="ARBA" id="ARBA00022741"/>
    </source>
</evidence>
<protein>
    <recommendedName>
        <fullName evidence="2">histidine kinase</fullName>
        <ecNumber evidence="2">2.7.13.3</ecNumber>
    </recommendedName>
</protein>
<organism evidence="9 10">
    <name type="scientific">Cryobacterium melibiosiphilum</name>
    <dbReference type="NCBI Taxonomy" id="995039"/>
    <lineage>
        <taxon>Bacteria</taxon>
        <taxon>Bacillati</taxon>
        <taxon>Actinomycetota</taxon>
        <taxon>Actinomycetes</taxon>
        <taxon>Micrococcales</taxon>
        <taxon>Microbacteriaceae</taxon>
        <taxon>Cryobacterium</taxon>
    </lineage>
</organism>
<evidence type="ECO:0000256" key="2">
    <source>
        <dbReference type="ARBA" id="ARBA00012438"/>
    </source>
</evidence>
<keyword evidence="3" id="KW-0808">Transferase</keyword>
<keyword evidence="4" id="KW-0547">Nucleotide-binding</keyword>
<comment type="caution">
    <text evidence="9">The sequence shown here is derived from an EMBL/GenBank/DDBJ whole genome shotgun (WGS) entry which is preliminary data.</text>
</comment>
<evidence type="ECO:0000256" key="5">
    <source>
        <dbReference type="ARBA" id="ARBA00022777"/>
    </source>
</evidence>
<gene>
    <name evidence="9" type="ORF">D6T64_07070</name>
</gene>
<evidence type="ECO:0000256" key="1">
    <source>
        <dbReference type="ARBA" id="ARBA00000085"/>
    </source>
</evidence>
<comment type="catalytic activity">
    <reaction evidence="1">
        <text>ATP + protein L-histidine = ADP + protein N-phospho-L-histidine.</text>
        <dbReference type="EC" id="2.7.13.3"/>
    </reaction>
</comment>
<dbReference type="Pfam" id="PF02518">
    <property type="entry name" value="HATPase_c"/>
    <property type="match status" value="1"/>
</dbReference>
<dbReference type="AlphaFoldDB" id="A0A3A5MK04"/>
<dbReference type="SUPFAM" id="SSF55874">
    <property type="entry name" value="ATPase domain of HSP90 chaperone/DNA topoisomerase II/histidine kinase"/>
    <property type="match status" value="1"/>
</dbReference>
<feature type="region of interest" description="Disordered" evidence="7">
    <location>
        <begin position="112"/>
        <end position="138"/>
    </location>
</feature>
<evidence type="ECO:0000259" key="8">
    <source>
        <dbReference type="PROSITE" id="PS50109"/>
    </source>
</evidence>
<feature type="compositionally biased region" description="Basic and acidic residues" evidence="7">
    <location>
        <begin position="300"/>
        <end position="313"/>
    </location>
</feature>
<feature type="region of interest" description="Disordered" evidence="7">
    <location>
        <begin position="249"/>
        <end position="313"/>
    </location>
</feature>
<reference evidence="9 10" key="1">
    <citation type="submission" date="2018-09" db="EMBL/GenBank/DDBJ databases">
        <title>Novel species of Cryobacterium.</title>
        <authorList>
            <person name="Liu Q."/>
            <person name="Xin Y.-H."/>
        </authorList>
    </citation>
    <scope>NUCLEOTIDE SEQUENCE [LARGE SCALE GENOMIC DNA]</scope>
    <source>
        <strain evidence="9 10">Hh39</strain>
    </source>
</reference>
<evidence type="ECO:0000256" key="7">
    <source>
        <dbReference type="SAM" id="MobiDB-lite"/>
    </source>
</evidence>
<keyword evidence="10" id="KW-1185">Reference proteome</keyword>
<dbReference type="GO" id="GO:0005524">
    <property type="term" value="F:ATP binding"/>
    <property type="evidence" value="ECO:0007669"/>
    <property type="project" value="UniProtKB-KW"/>
</dbReference>
<keyword evidence="5" id="KW-0418">Kinase</keyword>
<evidence type="ECO:0000256" key="6">
    <source>
        <dbReference type="ARBA" id="ARBA00022840"/>
    </source>
</evidence>
<dbReference type="Gene3D" id="3.30.565.10">
    <property type="entry name" value="Histidine kinase-like ATPase, C-terminal domain"/>
    <property type="match status" value="1"/>
</dbReference>
<dbReference type="PANTHER" id="PTHR44936">
    <property type="entry name" value="SENSOR PROTEIN CREC"/>
    <property type="match status" value="1"/>
</dbReference>
<dbReference type="PANTHER" id="PTHR44936:SF10">
    <property type="entry name" value="SENSOR PROTEIN RSTB"/>
    <property type="match status" value="1"/>
</dbReference>
<dbReference type="EMBL" id="QZVS01000074">
    <property type="protein sequence ID" value="RJT89365.1"/>
    <property type="molecule type" value="Genomic_DNA"/>
</dbReference>
<dbReference type="InterPro" id="IPR003594">
    <property type="entry name" value="HATPase_dom"/>
</dbReference>
<sequence length="313" mass="32277">MLMQLGDTEAAVEYIDAVTRDRTELDSTILTRVQEPAVAALLIAKTSLARERGADLTLTAGSALPRVDAELSTDLVTVLGNLIDNALDAVGDVVGGADVRLVEVDLREVDLPEADRPEADRPEVDRHRAHQPALPPADIDRLAGKSTVAGSAVRVTVRDTGPGIHTDLLERVFDVGVTSKAPSPSGSDHGYGLAIVRLVATRRGGQITYQHDHGAVFEAVLPSRAALTGAGPALETDPIAGAFVTANPWATTPADADDGAPETGPPPSGNARSGHAPSQTASAGPIRAGTADSGSAPGSGREHPSPDEEAHRV</sequence>
<dbReference type="GO" id="GO:0004673">
    <property type="term" value="F:protein histidine kinase activity"/>
    <property type="evidence" value="ECO:0007669"/>
    <property type="project" value="UniProtKB-EC"/>
</dbReference>
<dbReference type="EC" id="2.7.13.3" evidence="2"/>
<dbReference type="PROSITE" id="PS50109">
    <property type="entry name" value="HIS_KIN"/>
    <property type="match status" value="1"/>
</dbReference>
<dbReference type="InterPro" id="IPR005467">
    <property type="entry name" value="His_kinase_dom"/>
</dbReference>
<dbReference type="InterPro" id="IPR036890">
    <property type="entry name" value="HATPase_C_sf"/>
</dbReference>
<dbReference type="SMART" id="SM00387">
    <property type="entry name" value="HATPase_c"/>
    <property type="match status" value="1"/>
</dbReference>
<dbReference type="InterPro" id="IPR050980">
    <property type="entry name" value="2C_sensor_his_kinase"/>
</dbReference>
<evidence type="ECO:0000313" key="10">
    <source>
        <dbReference type="Proteomes" id="UP000272015"/>
    </source>
</evidence>